<keyword evidence="2" id="KW-0560">Oxidoreductase</keyword>
<dbReference type="Gene3D" id="3.10.450.50">
    <property type="match status" value="1"/>
</dbReference>
<dbReference type="GO" id="GO:0051213">
    <property type="term" value="F:dioxygenase activity"/>
    <property type="evidence" value="ECO:0007669"/>
    <property type="project" value="UniProtKB-KW"/>
</dbReference>
<proteinExistence type="predicted"/>
<dbReference type="AlphaFoldDB" id="L7PLB9"/>
<gene>
    <name evidence="2" type="primary">stnB2</name>
</gene>
<sequence>MSGPTTKGRHDADMSTVVMTSPGLRSEVEDHYVSYALTMDDKRPNEWVDLFLGTGLYAVGSHNNVSTTGMWWYTDRGLGALKERAAYMNGYLRHNPTRTLHTVTNVRAAETDDGRIKAGAYMVLYVTDRTELSRFHVCGRYDDILVRTDAGLRFVEHRVVIDAETLPANMGVLL</sequence>
<feature type="domain" description="SnoaL-like" evidence="1">
    <location>
        <begin position="25"/>
        <end position="156"/>
    </location>
</feature>
<dbReference type="EMBL" id="JQ414024">
    <property type="protein sequence ID" value="AFW04551.1"/>
    <property type="molecule type" value="Genomic_DNA"/>
</dbReference>
<evidence type="ECO:0000259" key="1">
    <source>
        <dbReference type="Pfam" id="PF13577"/>
    </source>
</evidence>
<name>L7PLB9_9ACTN</name>
<dbReference type="SUPFAM" id="SSF54427">
    <property type="entry name" value="NTF2-like"/>
    <property type="match status" value="1"/>
</dbReference>
<protein>
    <submittedName>
        <fullName evidence="2">Aromatic ring dioxygenase b subunit</fullName>
    </submittedName>
</protein>
<organism evidence="2">
    <name type="scientific">Streptomyces albus</name>
    <dbReference type="NCBI Taxonomy" id="1888"/>
    <lineage>
        <taxon>Bacteria</taxon>
        <taxon>Bacillati</taxon>
        <taxon>Actinomycetota</taxon>
        <taxon>Actinomycetes</taxon>
        <taxon>Kitasatosporales</taxon>
        <taxon>Streptomycetaceae</taxon>
        <taxon>Streptomyces</taxon>
    </lineage>
</organism>
<evidence type="ECO:0000313" key="2">
    <source>
        <dbReference type="EMBL" id="AFW04551.1"/>
    </source>
</evidence>
<keyword evidence="2" id="KW-0223">Dioxygenase</keyword>
<accession>L7PLB9</accession>
<dbReference type="InterPro" id="IPR037401">
    <property type="entry name" value="SnoaL-like"/>
</dbReference>
<dbReference type="Pfam" id="PF13577">
    <property type="entry name" value="SnoaL_4"/>
    <property type="match status" value="1"/>
</dbReference>
<dbReference type="InterPro" id="IPR032710">
    <property type="entry name" value="NTF2-like_dom_sf"/>
</dbReference>
<reference evidence="2" key="1">
    <citation type="journal article" date="2013" name="J. Am. Chem. Soc.">
        <title>Characterization of streptonigrin biosynthesis reveals a cryptic carboxyl methylation and an unusual oxidative cleavage of a N-C bond.</title>
        <authorList>
            <person name="Xu F."/>
            <person name="Kong D."/>
            <person name="He X."/>
            <person name="Zhang Z."/>
            <person name="Han M."/>
            <person name="Xie X."/>
            <person name="Wang P."/>
            <person name="Cheng H."/>
            <person name="Tao M."/>
            <person name="Zhang L."/>
            <person name="Deng Z."/>
            <person name="Lin S."/>
        </authorList>
    </citation>
    <scope>NUCLEOTIDE SEQUENCE</scope>
    <source>
        <strain evidence="2">CGMCC 4.1223</strain>
    </source>
</reference>